<dbReference type="KEGG" id="aef:GEV26_14655"/>
<dbReference type="PROSITE" id="PS50977">
    <property type="entry name" value="HTH_TETR_2"/>
    <property type="match status" value="1"/>
</dbReference>
<evidence type="ECO:0000256" key="1">
    <source>
        <dbReference type="ARBA" id="ARBA00023015"/>
    </source>
</evidence>
<protein>
    <submittedName>
        <fullName evidence="4">TetR family transcriptional regulator</fullName>
    </submittedName>
</protein>
<proteinExistence type="predicted"/>
<name>A0A5Q2MMS7_9ACTN</name>
<dbReference type="SUPFAM" id="SSF48498">
    <property type="entry name" value="Tetracyclin repressor-like, C-terminal domain"/>
    <property type="match status" value="1"/>
</dbReference>
<dbReference type="GO" id="GO:0045892">
    <property type="term" value="P:negative regulation of DNA-templated transcription"/>
    <property type="evidence" value="ECO:0007669"/>
    <property type="project" value="InterPro"/>
</dbReference>
<dbReference type="InterPro" id="IPR036271">
    <property type="entry name" value="Tet_transcr_reg_TetR-rel_C_sf"/>
</dbReference>
<evidence type="ECO:0000256" key="3">
    <source>
        <dbReference type="ARBA" id="ARBA00023163"/>
    </source>
</evidence>
<keyword evidence="2" id="KW-0238">DNA-binding</keyword>
<dbReference type="InterPro" id="IPR004111">
    <property type="entry name" value="Repressor_TetR_C"/>
</dbReference>
<reference evidence="4 5" key="1">
    <citation type="submission" date="2019-11" db="EMBL/GenBank/DDBJ databases">
        <authorList>
            <person name="Li J."/>
        </authorList>
    </citation>
    <scope>NUCLEOTIDE SEQUENCE [LARGE SCALE GENOMIC DNA]</scope>
    <source>
        <strain evidence="4 5">MF47</strain>
    </source>
</reference>
<dbReference type="Pfam" id="PF02909">
    <property type="entry name" value="TetR_C_1"/>
    <property type="match status" value="1"/>
</dbReference>
<dbReference type="AlphaFoldDB" id="A0A5Q2MMS7"/>
<evidence type="ECO:0000313" key="4">
    <source>
        <dbReference type="EMBL" id="QGG42516.1"/>
    </source>
</evidence>
<evidence type="ECO:0000256" key="2">
    <source>
        <dbReference type="ARBA" id="ARBA00023125"/>
    </source>
</evidence>
<dbReference type="InterPro" id="IPR001647">
    <property type="entry name" value="HTH_TetR"/>
</dbReference>
<dbReference type="EMBL" id="CP045737">
    <property type="protein sequence ID" value="QGG42516.1"/>
    <property type="molecule type" value="Genomic_DNA"/>
</dbReference>
<evidence type="ECO:0000313" key="5">
    <source>
        <dbReference type="Proteomes" id="UP000392064"/>
    </source>
</evidence>
<gene>
    <name evidence="4" type="ORF">GEV26_14655</name>
</gene>
<dbReference type="Proteomes" id="UP000392064">
    <property type="component" value="Chromosome"/>
</dbReference>
<dbReference type="GO" id="GO:0003677">
    <property type="term" value="F:DNA binding"/>
    <property type="evidence" value="ECO:0007669"/>
    <property type="project" value="UniProtKB-UniRule"/>
</dbReference>
<dbReference type="SUPFAM" id="SSF46689">
    <property type="entry name" value="Homeodomain-like"/>
    <property type="match status" value="1"/>
</dbReference>
<keyword evidence="1" id="KW-0805">Transcription regulation</keyword>
<keyword evidence="5" id="KW-1185">Reference proteome</keyword>
<dbReference type="Gene3D" id="1.10.357.10">
    <property type="entry name" value="Tetracycline Repressor, domain 2"/>
    <property type="match status" value="1"/>
</dbReference>
<organism evidence="4 5">
    <name type="scientific">Aeromicrobium yanjiei</name>
    <dbReference type="NCBI Taxonomy" id="2662028"/>
    <lineage>
        <taxon>Bacteria</taxon>
        <taxon>Bacillati</taxon>
        <taxon>Actinomycetota</taxon>
        <taxon>Actinomycetes</taxon>
        <taxon>Propionibacteriales</taxon>
        <taxon>Nocardioidaceae</taxon>
        <taxon>Aeromicrobium</taxon>
    </lineage>
</organism>
<accession>A0A5Q2MMS7</accession>
<keyword evidence="3" id="KW-0804">Transcription</keyword>
<sequence length="239" mass="26931">MPVCSMTPCYLPAEGLPRRPQGRRRRWTRHFPDQSRVCSMERKPGRPRALTVEVIAQAALDDGIDSFSMPSVARRLGVAHSGLYRYVTDRDDLLVRAMDIAYQDAVWPGSDLSWEELLRELGESTWRACDAHPGLDRATQMAPRPAPSVLAQMPGWVSQVQKGGFTREDAAVAVEFVLALALDSSSQMARLRRIREKYEQSNDVPVVEPYDTDEVWTGRGLYGRKLDIFLAGLETRRNA</sequence>
<dbReference type="InterPro" id="IPR009057">
    <property type="entry name" value="Homeodomain-like_sf"/>
</dbReference>